<evidence type="ECO:0000256" key="3">
    <source>
        <dbReference type="SAM" id="MobiDB-lite"/>
    </source>
</evidence>
<dbReference type="PANTHER" id="PTHR33137">
    <property type="entry name" value="MEDIATOR OF RNA POLYMERASE II TRANSCRIPTION SUBUNIT 15A-RELATED"/>
    <property type="match status" value="1"/>
</dbReference>
<feature type="compositionally biased region" description="Low complexity" evidence="3">
    <location>
        <begin position="193"/>
        <end position="205"/>
    </location>
</feature>
<feature type="region of interest" description="Disordered" evidence="3">
    <location>
        <begin position="230"/>
        <end position="263"/>
    </location>
</feature>
<protein>
    <recommendedName>
        <fullName evidence="4">Mediator complex subunit 15 KIX domain-containing protein</fullName>
    </recommendedName>
</protein>
<evidence type="ECO:0000313" key="6">
    <source>
        <dbReference type="Proteomes" id="UP000264353"/>
    </source>
</evidence>
<organism evidence="5 6">
    <name type="scientific">Brassica campestris</name>
    <name type="common">Field mustard</name>
    <dbReference type="NCBI Taxonomy" id="3711"/>
    <lineage>
        <taxon>Eukaryota</taxon>
        <taxon>Viridiplantae</taxon>
        <taxon>Streptophyta</taxon>
        <taxon>Embryophyta</taxon>
        <taxon>Tracheophyta</taxon>
        <taxon>Spermatophyta</taxon>
        <taxon>Magnoliopsida</taxon>
        <taxon>eudicotyledons</taxon>
        <taxon>Gunneridae</taxon>
        <taxon>Pentapetalae</taxon>
        <taxon>rosids</taxon>
        <taxon>malvids</taxon>
        <taxon>Brassicales</taxon>
        <taxon>Brassicaceae</taxon>
        <taxon>Brassiceae</taxon>
        <taxon>Brassica</taxon>
    </lineage>
</organism>
<gene>
    <name evidence="5" type="ORF">BRARA_I00348</name>
</gene>
<dbReference type="PANTHER" id="PTHR33137:SF32">
    <property type="entry name" value="MEDIATOR COMPLEX SUBUNIT 15 KIX DOMAIN-CONTAINING PROTEIN"/>
    <property type="match status" value="1"/>
</dbReference>
<evidence type="ECO:0000256" key="1">
    <source>
        <dbReference type="ARBA" id="ARBA00004123"/>
    </source>
</evidence>
<proteinExistence type="predicted"/>
<dbReference type="GO" id="GO:0005634">
    <property type="term" value="C:nucleus"/>
    <property type="evidence" value="ECO:0007669"/>
    <property type="project" value="UniProtKB-SubCell"/>
</dbReference>
<dbReference type="GO" id="GO:0003713">
    <property type="term" value="F:transcription coactivator activity"/>
    <property type="evidence" value="ECO:0007669"/>
    <property type="project" value="InterPro"/>
</dbReference>
<dbReference type="EMBL" id="CM010636">
    <property type="protein sequence ID" value="RID43491.1"/>
    <property type="molecule type" value="Genomic_DNA"/>
</dbReference>
<dbReference type="InterPro" id="IPR044661">
    <property type="entry name" value="MED15a/b/c-like"/>
</dbReference>
<dbReference type="Gene3D" id="1.10.246.20">
    <property type="entry name" value="Coactivator CBP, KIX domain"/>
    <property type="match status" value="1"/>
</dbReference>
<dbReference type="GO" id="GO:0031490">
    <property type="term" value="F:chromatin DNA binding"/>
    <property type="evidence" value="ECO:0007669"/>
    <property type="project" value="InterPro"/>
</dbReference>
<sequence length="673" mass="76042">MEGSSNEQGGDSLTNDWRTYHEPGLREWVIYEIVKKLKKCCHQPSNENDIKKAAIKYEAKIYGMAKDKDAYLGKICRKVFSSHSPFRAQVLNQEQSLPTSTSQQWLPQANIQINLNSPESSGSPTQVPLSVSAAHNRNIQMGEEGVHSNKLPGQPQREIQQLLPQAQHQQSLLKETIQQQLPHHNTSLPIIEQSSPQSSGQPNSQMAVKQLEREIQQLESENLIDELMNGQDTQKNHDLASPQNKGEEQEQTTPSCNVHGPSLLGTKGQEVEQSQPLMLQHLYDVDDWREETYQKIKVLKEKYGVVLSTFFKSISDKLREIDSLRQQNMPVEWLTASKATLEQVLAFLNVCKSSVSEFHRDKFSLHEEKVLRFIEYHHLNVTRRTMKQQQVYLPPSHTHQTRPRMEPEDENSPMSTAAQEHLPPEPITERPIDRLIKAIQSASPESLAQSVSEMRSVISLSEMIAGLVNTIGGSRARLVEDLSERTRFRAQQGDTNHTKRFKRSVTAISSSKVNKIEPSYALLQEIMEINGRLVETVVSICNEDVCPSEVTSGTVVVTCDYVPVAVSATFKALYNSGYISQIQPLRLLVPENYPSSPILLEKVIFDTASDHKFEDLSARARSRFSLSMKEAMSLKEIAKVWDECARATMLEYAERHGGGTFSSKYGRWESVLA</sequence>
<keyword evidence="2" id="KW-0539">Nucleus</keyword>
<feature type="region of interest" description="Disordered" evidence="3">
    <location>
        <begin position="391"/>
        <end position="426"/>
    </location>
</feature>
<evidence type="ECO:0000259" key="4">
    <source>
        <dbReference type="Pfam" id="PF16987"/>
    </source>
</evidence>
<dbReference type="InterPro" id="IPR036529">
    <property type="entry name" value="KIX_dom_sf"/>
</dbReference>
<evidence type="ECO:0000256" key="2">
    <source>
        <dbReference type="ARBA" id="ARBA00023242"/>
    </source>
</evidence>
<dbReference type="InterPro" id="IPR036546">
    <property type="entry name" value="MED15_KIX"/>
</dbReference>
<feature type="region of interest" description="Disordered" evidence="3">
    <location>
        <begin position="189"/>
        <end position="209"/>
    </location>
</feature>
<dbReference type="Proteomes" id="UP000264353">
    <property type="component" value="Chromosome A9"/>
</dbReference>
<accession>A0A397XQK8</accession>
<reference evidence="5 6" key="1">
    <citation type="submission" date="2018-06" db="EMBL/GenBank/DDBJ databases">
        <title>WGS assembly of Brassica rapa FPsc.</title>
        <authorList>
            <person name="Bowman J."/>
            <person name="Kohchi T."/>
            <person name="Yamato K."/>
            <person name="Jenkins J."/>
            <person name="Shu S."/>
            <person name="Ishizaki K."/>
            <person name="Yamaoka S."/>
            <person name="Nishihama R."/>
            <person name="Nakamura Y."/>
            <person name="Berger F."/>
            <person name="Adam C."/>
            <person name="Aki S."/>
            <person name="Althoff F."/>
            <person name="Araki T."/>
            <person name="Arteaga-Vazquez M."/>
            <person name="Balasubrmanian S."/>
            <person name="Bauer D."/>
            <person name="Boehm C."/>
            <person name="Briginshaw L."/>
            <person name="Caballero-Perez J."/>
            <person name="Catarino B."/>
            <person name="Chen F."/>
            <person name="Chiyoda S."/>
            <person name="Chovatia M."/>
            <person name="Davies K."/>
            <person name="Delmans M."/>
            <person name="Demura T."/>
            <person name="Dierschke T."/>
            <person name="Dolan L."/>
            <person name="Dorantes-Acosta A."/>
            <person name="Eklund D."/>
            <person name="Florent S."/>
            <person name="Flores-Sandoval E."/>
            <person name="Fujiyama A."/>
            <person name="Fukuzawa H."/>
            <person name="Galik B."/>
            <person name="Grimanelli D."/>
            <person name="Grimwood J."/>
            <person name="Grossniklaus U."/>
            <person name="Hamada T."/>
            <person name="Haseloff J."/>
            <person name="Hetherington A."/>
            <person name="Higo A."/>
            <person name="Hirakawa Y."/>
            <person name="Hundley H."/>
            <person name="Ikeda Y."/>
            <person name="Inoue K."/>
            <person name="Inoue S."/>
            <person name="Ishida S."/>
            <person name="Jia Q."/>
            <person name="Kakita M."/>
            <person name="Kanazawa T."/>
            <person name="Kawai Y."/>
            <person name="Kawashima T."/>
            <person name="Kennedy M."/>
            <person name="Kinose K."/>
            <person name="Kinoshita T."/>
            <person name="Kohara Y."/>
            <person name="Koide E."/>
            <person name="Komatsu K."/>
            <person name="Kopischke S."/>
            <person name="Kubo M."/>
            <person name="Kyozuka J."/>
            <person name="Lagercrantz U."/>
            <person name="Lin S."/>
            <person name="Lindquist E."/>
            <person name="Lipzen A."/>
            <person name="Lu C."/>
            <person name="Luna E."/>
            <person name="Martienssen R."/>
            <person name="Minamino N."/>
            <person name="Mizutani M."/>
            <person name="Mizutani M."/>
            <person name="Mochizuki N."/>
            <person name="Monte I."/>
            <person name="Mosher R."/>
            <person name="Nagasaki H."/>
            <person name="Nakagami H."/>
            <person name="Naramoto S."/>
            <person name="Nishitani K."/>
            <person name="Ohtani M."/>
            <person name="Okamoto T."/>
            <person name="Okumura M."/>
            <person name="Phillips J."/>
            <person name="Pollak B."/>
            <person name="Reinders A."/>
            <person name="Roevekamp M."/>
            <person name="Sano R."/>
            <person name="Sawa S."/>
            <person name="Schmid M."/>
            <person name="Shirakawa M."/>
            <person name="Solano R."/>
            <person name="Spunde A."/>
            <person name="Suetsugu N."/>
            <person name="Sugano S."/>
            <person name="Sugiyama A."/>
            <person name="Sun R."/>
            <person name="Suzuki Y."/>
            <person name="Takenaka M."/>
            <person name="Takezawa D."/>
            <person name="Tomogane H."/>
            <person name="Tsuzuki M."/>
            <person name="Ueda T."/>
            <person name="Umeda M."/>
            <person name="Ward J."/>
            <person name="Watanabe Y."/>
            <person name="Yazaki K."/>
            <person name="Yokoyama R."/>
            <person name="Yoshitake Y."/>
            <person name="Yotsui I."/>
            <person name="Zachgo S."/>
            <person name="Schmutz J."/>
        </authorList>
    </citation>
    <scope>NUCLEOTIDE SEQUENCE [LARGE SCALE GENOMIC DNA]</scope>
    <source>
        <strain evidence="6">cv. B-3</strain>
    </source>
</reference>
<evidence type="ECO:0000313" key="5">
    <source>
        <dbReference type="EMBL" id="RID43491.1"/>
    </source>
</evidence>
<feature type="domain" description="Mediator complex subunit 15 KIX" evidence="4">
    <location>
        <begin position="14"/>
        <end position="81"/>
    </location>
</feature>
<comment type="subcellular location">
    <subcellularLocation>
        <location evidence="1">Nucleus</location>
    </subcellularLocation>
</comment>
<name>A0A397XQK8_BRACM</name>
<dbReference type="Pfam" id="PF16987">
    <property type="entry name" value="KIX_2"/>
    <property type="match status" value="1"/>
</dbReference>
<dbReference type="AlphaFoldDB" id="A0A397XQK8"/>